<protein>
    <submittedName>
        <fullName evidence="3">Penicillin binding protein PBP4B</fullName>
    </submittedName>
</protein>
<dbReference type="InterPro" id="IPR012338">
    <property type="entry name" value="Beta-lactam/transpept-like"/>
</dbReference>
<dbReference type="NCBIfam" id="NF002968">
    <property type="entry name" value="PRK03642.1"/>
    <property type="match status" value="1"/>
</dbReference>
<evidence type="ECO:0000256" key="1">
    <source>
        <dbReference type="ARBA" id="ARBA00022801"/>
    </source>
</evidence>
<dbReference type="Proteomes" id="UP000223982">
    <property type="component" value="Unassembled WGS sequence"/>
</dbReference>
<dbReference type="PANTHER" id="PTHR43283">
    <property type="entry name" value="BETA-LACTAMASE-RELATED"/>
    <property type="match status" value="1"/>
</dbReference>
<dbReference type="EMBL" id="LKVB01000004">
    <property type="protein sequence ID" value="PHJ27460.1"/>
    <property type="molecule type" value="Genomic_DNA"/>
</dbReference>
<evidence type="ECO:0000313" key="4">
    <source>
        <dbReference type="Proteomes" id="UP000223982"/>
    </source>
</evidence>
<organism evidence="3 4">
    <name type="scientific">Cutibacterium acnes</name>
    <name type="common">Propionibacterium acnes</name>
    <dbReference type="NCBI Taxonomy" id="1747"/>
    <lineage>
        <taxon>Bacteria</taxon>
        <taxon>Bacillati</taxon>
        <taxon>Actinomycetota</taxon>
        <taxon>Actinomycetes</taxon>
        <taxon>Propionibacteriales</taxon>
        <taxon>Propionibacteriaceae</taxon>
        <taxon>Cutibacterium</taxon>
    </lineage>
</organism>
<dbReference type="RefSeq" id="WP_002513576.1">
    <property type="nucleotide sequence ID" value="NZ_CABIZT010000001.1"/>
</dbReference>
<feature type="domain" description="Beta-lactamase-related" evidence="2">
    <location>
        <begin position="273"/>
        <end position="664"/>
    </location>
</feature>
<dbReference type="InterPro" id="IPR050789">
    <property type="entry name" value="Diverse_Enzym_Activities"/>
</dbReference>
<gene>
    <name evidence="3" type="ORF">APS60_05825</name>
</gene>
<proteinExistence type="predicted"/>
<dbReference type="GO" id="GO:0016787">
    <property type="term" value="F:hydrolase activity"/>
    <property type="evidence" value="ECO:0007669"/>
    <property type="project" value="UniProtKB-KW"/>
</dbReference>
<reference evidence="3 4" key="1">
    <citation type="submission" date="2017-02" db="EMBL/GenBank/DDBJ databases">
        <title>Prevalence of linear plasmids in Propionibacterium acnes isolates obtained from cancerous prostatic tissue.</title>
        <authorList>
            <person name="Davidsson S."/>
            <person name="Bruggemann H."/>
        </authorList>
    </citation>
    <scope>NUCLEOTIDE SEQUENCE [LARGE SCALE GENOMIC DNA]</scope>
    <source>
        <strain evidence="3 4">09-9</strain>
    </source>
</reference>
<dbReference type="SUPFAM" id="SSF56601">
    <property type="entry name" value="beta-lactamase/transpeptidase-like"/>
    <property type="match status" value="1"/>
</dbReference>
<evidence type="ECO:0000313" key="3">
    <source>
        <dbReference type="EMBL" id="PHJ27460.1"/>
    </source>
</evidence>
<dbReference type="Gene3D" id="3.40.710.10">
    <property type="entry name" value="DD-peptidase/beta-lactamase superfamily"/>
    <property type="match status" value="1"/>
</dbReference>
<sequence length="704" mass="78363">MIDDIRRRTVLGASMTAIVTAPLADRTLQAFGSDTQGLTIHLIGAPATSRVEVRGLDGRIRRFSTRPEALSRIASVNVPSRRFAVRMDSGRWRWLVRGDANQVWIMCDGDHEDPATYRSALPVPSEGVRVMSGRYWISVDWLAKTAGWPLSRGAVPFDGLSSVPSDLLSVRRGGDVETFDTRRNLHARNFEEKFFHDEPNLMIQPVDGMVVGGQYWLTVGVVRRLWDVRLVRVGRQLVALERMHVGFDVLRTSRDVGALGFDQSKLARVGSWIDDQVKAGFSGTSVLVCRHGQIAWRHHAGQALKYSTEVIDHTVHKARLLPPAEQIPVTATTRFDIASNTKMYAVNLALQMLVGQGRIDLSRQVCTFPGWEAFRDESTVYTGSWTVGGPGGIKNPFTGKKTIRLVDLMHHRGGLVPDPQYPNATVAGELYLQNLDDISNRTDVIDRICRTPLMYAPHTERAYSDVDYMILGLIVEQVVGKRLDEYLQEGVYRRLGLERTEFRPLDVSTPPDFIAATELNGNTRDGNVDFGTRPDGSPVFIRTQTICGQVQDEKAFYTMSGVSGHAGLFSTADDLGVLLQLMSNEGMYQGREYFPADVQRRFLTPDGDSETYGLGWRTNGYYYFHGGPSKAAFGHTGWTGTITMVDPIRDIQIVLLTNMRHSPVVEPPNEFATGAFPLAHYVGLISRVYSALAEDERVTDVDAL</sequence>
<dbReference type="InterPro" id="IPR001466">
    <property type="entry name" value="Beta-lactam-related"/>
</dbReference>
<dbReference type="Pfam" id="PF00144">
    <property type="entry name" value="Beta-lactamase"/>
    <property type="match status" value="1"/>
</dbReference>
<comment type="caution">
    <text evidence="3">The sequence shown here is derived from an EMBL/GenBank/DDBJ whole genome shotgun (WGS) entry which is preliminary data.</text>
</comment>
<keyword evidence="1" id="KW-0378">Hydrolase</keyword>
<name>A0AA44U4K6_CUTAC</name>
<evidence type="ECO:0000259" key="2">
    <source>
        <dbReference type="Pfam" id="PF00144"/>
    </source>
</evidence>
<dbReference type="AlphaFoldDB" id="A0AA44U4K6"/>
<dbReference type="PANTHER" id="PTHR43283:SF11">
    <property type="entry name" value="BETA-LACTAMASE-RELATED DOMAIN-CONTAINING PROTEIN"/>
    <property type="match status" value="1"/>
</dbReference>
<dbReference type="KEGG" id="cacn:RN83_06055"/>
<accession>A0AA44U4K6</accession>